<dbReference type="InterPro" id="IPR036681">
    <property type="entry name" value="PgpA-like_sf"/>
</dbReference>
<name>A0A1F5X3M8_9BACT</name>
<feature type="transmembrane region" description="Helical" evidence="1">
    <location>
        <begin position="49"/>
        <end position="68"/>
    </location>
</feature>
<organism evidence="3 4">
    <name type="scientific">Candidatus Giovannonibacteria bacterium RIFCSPLOWO2_01_FULL_46_13</name>
    <dbReference type="NCBI Taxonomy" id="1798352"/>
    <lineage>
        <taxon>Bacteria</taxon>
        <taxon>Candidatus Giovannoniibacteriota</taxon>
    </lineage>
</organism>
<comment type="caution">
    <text evidence="3">The sequence shown here is derived from an EMBL/GenBank/DDBJ whole genome shotgun (WGS) entry which is preliminary data.</text>
</comment>
<dbReference type="Proteomes" id="UP000178684">
    <property type="component" value="Unassembled WGS sequence"/>
</dbReference>
<dbReference type="PANTHER" id="PTHR36305:SF1">
    <property type="entry name" value="PHOSPHATIDYLGLYCEROPHOSPHATASE A"/>
    <property type="match status" value="1"/>
</dbReference>
<dbReference type="Pfam" id="PF04608">
    <property type="entry name" value="PgpA"/>
    <property type="match status" value="1"/>
</dbReference>
<evidence type="ECO:0000256" key="1">
    <source>
        <dbReference type="SAM" id="Phobius"/>
    </source>
</evidence>
<feature type="transmembrane region" description="Helical" evidence="1">
    <location>
        <begin position="142"/>
        <end position="165"/>
    </location>
</feature>
<accession>A0A1F5X3M8</accession>
<sequence length="166" mass="18484">MEKRIAVIVATWFGSGLVPPIFLRGMAGTYGSLAALPVSYVLLYNAHGYILTTLIVFTLGFWCIPIAEEELGPRTDWRGKTKTRDQNQIVIDEVLGTLVAYSPLLFMPRNLLNMAAPFLLFRLFDIVKIFPAGYFDSRKSPAAIMFDDVVAGVYAAILISIIFFIL</sequence>
<protein>
    <recommendedName>
        <fullName evidence="2">YutG/PgpA domain-containing protein</fullName>
    </recommendedName>
</protein>
<keyword evidence="1" id="KW-0812">Transmembrane</keyword>
<dbReference type="AlphaFoldDB" id="A0A1F5X3M8"/>
<dbReference type="EMBL" id="MFIE01000018">
    <property type="protein sequence ID" value="OGF82498.1"/>
    <property type="molecule type" value="Genomic_DNA"/>
</dbReference>
<dbReference type="PIRSF" id="PIRSF006162">
    <property type="entry name" value="PgpA"/>
    <property type="match status" value="1"/>
</dbReference>
<feature type="transmembrane region" description="Helical" evidence="1">
    <location>
        <begin position="112"/>
        <end position="130"/>
    </location>
</feature>
<dbReference type="PANTHER" id="PTHR36305">
    <property type="entry name" value="PHOSPHATIDYLGLYCEROPHOSPHATASE A"/>
    <property type="match status" value="1"/>
</dbReference>
<dbReference type="InterPro" id="IPR007686">
    <property type="entry name" value="YutG/PgpA"/>
</dbReference>
<gene>
    <name evidence="3" type="ORF">A3B18_00780</name>
</gene>
<feature type="domain" description="YutG/PgpA" evidence="2">
    <location>
        <begin position="8"/>
        <end position="162"/>
    </location>
</feature>
<dbReference type="InterPro" id="IPR026037">
    <property type="entry name" value="PgpA"/>
</dbReference>
<evidence type="ECO:0000259" key="2">
    <source>
        <dbReference type="Pfam" id="PF04608"/>
    </source>
</evidence>
<evidence type="ECO:0000313" key="4">
    <source>
        <dbReference type="Proteomes" id="UP000178684"/>
    </source>
</evidence>
<reference evidence="3 4" key="1">
    <citation type="journal article" date="2016" name="Nat. Commun.">
        <title>Thousands of microbial genomes shed light on interconnected biogeochemical processes in an aquifer system.</title>
        <authorList>
            <person name="Anantharaman K."/>
            <person name="Brown C.T."/>
            <person name="Hug L.A."/>
            <person name="Sharon I."/>
            <person name="Castelle C.J."/>
            <person name="Probst A.J."/>
            <person name="Thomas B.C."/>
            <person name="Singh A."/>
            <person name="Wilkins M.J."/>
            <person name="Karaoz U."/>
            <person name="Brodie E.L."/>
            <person name="Williams K.H."/>
            <person name="Hubbard S.S."/>
            <person name="Banfield J.F."/>
        </authorList>
    </citation>
    <scope>NUCLEOTIDE SEQUENCE [LARGE SCALE GENOMIC DNA]</scope>
</reference>
<dbReference type="SUPFAM" id="SSF101307">
    <property type="entry name" value="YutG-like"/>
    <property type="match status" value="1"/>
</dbReference>
<dbReference type="GO" id="GO:0008962">
    <property type="term" value="F:phosphatidylglycerophosphatase activity"/>
    <property type="evidence" value="ECO:0007669"/>
    <property type="project" value="InterPro"/>
</dbReference>
<dbReference type="CDD" id="cd06971">
    <property type="entry name" value="PgpA"/>
    <property type="match status" value="1"/>
</dbReference>
<dbReference type="GO" id="GO:0006629">
    <property type="term" value="P:lipid metabolic process"/>
    <property type="evidence" value="ECO:0007669"/>
    <property type="project" value="InterPro"/>
</dbReference>
<keyword evidence="1" id="KW-1133">Transmembrane helix</keyword>
<evidence type="ECO:0000313" key="3">
    <source>
        <dbReference type="EMBL" id="OGF82498.1"/>
    </source>
</evidence>
<keyword evidence="1" id="KW-0472">Membrane</keyword>
<proteinExistence type="predicted"/>